<feature type="compositionally biased region" description="Basic and acidic residues" evidence="1">
    <location>
        <begin position="58"/>
        <end position="68"/>
    </location>
</feature>
<evidence type="ECO:0000313" key="3">
    <source>
        <dbReference type="Proteomes" id="UP001497480"/>
    </source>
</evidence>
<dbReference type="PANTHER" id="PTHR33240:SF15">
    <property type="entry name" value="GAG-PRO-LIKE PROTEIN"/>
    <property type="match status" value="1"/>
</dbReference>
<name>A0AAV1VSD0_LUPLU</name>
<feature type="compositionally biased region" description="Polar residues" evidence="1">
    <location>
        <begin position="37"/>
        <end position="57"/>
    </location>
</feature>
<evidence type="ECO:0000256" key="1">
    <source>
        <dbReference type="SAM" id="MobiDB-lite"/>
    </source>
</evidence>
<dbReference type="AlphaFoldDB" id="A0AAV1VSD0"/>
<reference evidence="2 3" key="1">
    <citation type="submission" date="2024-03" db="EMBL/GenBank/DDBJ databases">
        <authorList>
            <person name="Martinez-Hernandez J."/>
        </authorList>
    </citation>
    <scope>NUCLEOTIDE SEQUENCE [LARGE SCALE GENOMIC DNA]</scope>
</reference>
<dbReference type="Proteomes" id="UP001497480">
    <property type="component" value="Unassembled WGS sequence"/>
</dbReference>
<evidence type="ECO:0000313" key="2">
    <source>
        <dbReference type="EMBL" id="CAL0299868.1"/>
    </source>
</evidence>
<organism evidence="2 3">
    <name type="scientific">Lupinus luteus</name>
    <name type="common">European yellow lupine</name>
    <dbReference type="NCBI Taxonomy" id="3873"/>
    <lineage>
        <taxon>Eukaryota</taxon>
        <taxon>Viridiplantae</taxon>
        <taxon>Streptophyta</taxon>
        <taxon>Embryophyta</taxon>
        <taxon>Tracheophyta</taxon>
        <taxon>Spermatophyta</taxon>
        <taxon>Magnoliopsida</taxon>
        <taxon>eudicotyledons</taxon>
        <taxon>Gunneridae</taxon>
        <taxon>Pentapetalae</taxon>
        <taxon>rosids</taxon>
        <taxon>fabids</taxon>
        <taxon>Fabales</taxon>
        <taxon>Fabaceae</taxon>
        <taxon>Papilionoideae</taxon>
        <taxon>50 kb inversion clade</taxon>
        <taxon>genistoids sensu lato</taxon>
        <taxon>core genistoids</taxon>
        <taxon>Genisteae</taxon>
        <taxon>Lupinus</taxon>
    </lineage>
</organism>
<feature type="region of interest" description="Disordered" evidence="1">
    <location>
        <begin position="37"/>
        <end position="95"/>
    </location>
</feature>
<comment type="caution">
    <text evidence="2">The sequence shown here is derived from an EMBL/GenBank/DDBJ whole genome shotgun (WGS) entry which is preliminary data.</text>
</comment>
<dbReference type="PANTHER" id="PTHR33240">
    <property type="entry name" value="OS08G0508500 PROTEIN"/>
    <property type="match status" value="1"/>
</dbReference>
<sequence length="183" mass="20651">MIAPNSVTPLKTSFRLATCNGSSLGWNNVGDRHNIVDQNLQGGGPSQFQQRRPANSDQADRHHTDNRSPRSPVDINTISGGFTARGTSRAAQKRGHDDPLVITVKLNNKKVRRLFVDQDSSSDIIFQDLFEKMEFRDRDLLPCDGQLVGFSGQGITPRGYVEIWMTVKKNYNKTYRITDRMKE</sequence>
<dbReference type="EMBL" id="CAXHTB010000001">
    <property type="protein sequence ID" value="CAL0299868.1"/>
    <property type="molecule type" value="Genomic_DNA"/>
</dbReference>
<keyword evidence="3" id="KW-1185">Reference proteome</keyword>
<feature type="compositionally biased region" description="Polar residues" evidence="1">
    <location>
        <begin position="74"/>
        <end position="90"/>
    </location>
</feature>
<accession>A0AAV1VSD0</accession>
<gene>
    <name evidence="2" type="ORF">LLUT_LOCUS928</name>
</gene>
<protein>
    <submittedName>
        <fullName evidence="2">Uncharacterized protein</fullName>
    </submittedName>
</protein>
<proteinExistence type="predicted"/>